<feature type="compositionally biased region" description="Basic and acidic residues" evidence="2">
    <location>
        <begin position="887"/>
        <end position="898"/>
    </location>
</feature>
<organism evidence="4 5">
    <name type="scientific">Variovorax soli</name>
    <dbReference type="NCBI Taxonomy" id="376815"/>
    <lineage>
        <taxon>Bacteria</taxon>
        <taxon>Pseudomonadati</taxon>
        <taxon>Pseudomonadota</taxon>
        <taxon>Betaproteobacteria</taxon>
        <taxon>Burkholderiales</taxon>
        <taxon>Comamonadaceae</taxon>
        <taxon>Variovorax</taxon>
    </lineage>
</organism>
<proteinExistence type="predicted"/>
<dbReference type="RefSeq" id="WP_309903974.1">
    <property type="nucleotide sequence ID" value="NZ_JAVDRF010000007.1"/>
</dbReference>
<evidence type="ECO:0000259" key="3">
    <source>
        <dbReference type="Pfam" id="PF16013"/>
    </source>
</evidence>
<comment type="caution">
    <text evidence="4">The sequence shown here is derived from an EMBL/GenBank/DDBJ whole genome shotgun (WGS) entry which is preliminary data.</text>
</comment>
<evidence type="ECO:0000256" key="2">
    <source>
        <dbReference type="SAM" id="MobiDB-lite"/>
    </source>
</evidence>
<evidence type="ECO:0000313" key="5">
    <source>
        <dbReference type="Proteomes" id="UP001184230"/>
    </source>
</evidence>
<feature type="compositionally biased region" description="Gly residues" evidence="2">
    <location>
        <begin position="1657"/>
        <end position="1671"/>
    </location>
</feature>
<feature type="region of interest" description="Disordered" evidence="2">
    <location>
        <begin position="1651"/>
        <end position="1721"/>
    </location>
</feature>
<feature type="region of interest" description="Disordered" evidence="2">
    <location>
        <begin position="2342"/>
        <end position="2425"/>
    </location>
</feature>
<feature type="compositionally biased region" description="Gly residues" evidence="2">
    <location>
        <begin position="1697"/>
        <end position="1709"/>
    </location>
</feature>
<feature type="region of interest" description="Disordered" evidence="2">
    <location>
        <begin position="628"/>
        <end position="684"/>
    </location>
</feature>
<name>A0ABU1NH59_9BURK</name>
<dbReference type="PANTHER" id="PTHR21115:SF0">
    <property type="entry name" value="GH06117P-RELATED"/>
    <property type="match status" value="1"/>
</dbReference>
<dbReference type="PANTHER" id="PTHR21115">
    <property type="entry name" value="GH06117P-RELATED"/>
    <property type="match status" value="1"/>
</dbReference>
<feature type="compositionally biased region" description="Low complexity" evidence="2">
    <location>
        <begin position="1681"/>
        <end position="1696"/>
    </location>
</feature>
<dbReference type="Pfam" id="PF16013">
    <property type="entry name" value="DUF4781"/>
    <property type="match status" value="1"/>
</dbReference>
<sequence>MVAPASSSGSTQAAIDHAAAMRAAEEARRRAEEAARRAAEEARRVAEEARRQAEAARKKADAIDALKKEAIANLREKEAKLAASRLDDVQQRRPANDPSEATRAAKTEVDAAQKTVNLYEPPPAGQQRPALPSANTKALLDKAQKAAKPVFEAQARGGDGTAAQKAAVNAAVDEWLQAAQQDMRNAAVQARAEGKDPKAAIDQEAAKVERAVDEGGVFDPEWMGAQIEKAQDGVKAESPAVRQLRSEQYQVNQSGKKQVANARTEAGDAEAAAVKAEKYAASFGEGPGGNDTLISAKQNAKDEAARLRAVASRANAKLNGLVKAYGTSDPSDPQNPKTNVVGAVNADYEARVADLEVQDFSDKYQQAVAGGDAKKIAQADAALRDAQDAQRYAHALSDDETAQLDQIDAGVESTDAEAAWKAESQQQPGTYTVTERNGDKTSTKTEKAEGYDPAFWAKPGSEEGKKVQAIDGKYYYVDGDKKTELHPATASLWAAHDKGEAAKAQAVDTGKTLAQVKEDLVGGADGSGPKLDEALYLDNADAINQRLADANAAVKTAQAGQNAAERPPGFIGPVVAPSTPQQLGKALETQRVAQAEADALKAMQDLRGAERDQAAGKAVDAGQLQGLRDAAREAQRKHEEAQPKLAPQDEKKMRDTLLPQARTDAKTKSDTVDKLTAPGSTATEAERNKAMDALDAAKLTVRDYETKLELIDAERDWYAAQYQYGQAHFAKPQLSMFMKDGESVTADIYPENYDPTWNLKPGADGKVSAEGLPRGLSPDDIEVRHDACGGGYTVIVKKDSEVVGWQKSERYGDLRHFTVREGEYKMNPATARLWDTSEFGNGRLAQARSERGKVEKLLGDAAAEAPPPPEAQPLLGPDGKPVPTLRLGDDLGPRKKQVDQSVADATTARDQAQHAYEAGTGDRTQLKNALDDANARLSIAQNEQAAVDAVLLWQEAHRTRQLYEANERAGRAQTACYAKPPSEMESDARAKAVAARSQWLDSHNKFYTDTAQRDLGTAQAAHDTWKRAHPGLAETGSTTWEALQAAQAKVDTAKRYQVAGATESASAREQNFIAQNLRPDQHENGAELYKLFMRDPTLMGQSIINSHYVQYGGQFTQMQGRTQLENAVATALGWKPDVTLDPSTPANNERLQQTQSLFTKLTKEQQAVLDRTVDKIVEEGGDKARVMALPVVYGLEGEQGGIVKTAVFKVETKPGESKLVDEQGWVYDDLDDYRANNSLPVQGVNLVTPEDGNFKLDAGGNVKLFAGDARTETGWESFRRTTHLDVVAGVVGVVAGVVLTVGSLGTLSAPGVMLIAGSATALAAGYGIATSAESLYRQGSHGQDINPFSSTQARLDWLNLGLSAVSVPVVGASTRATIQAMRAGNALKAAAAARGAKDMVAADKHLADFARYSQSAQGWGRPAAAAAKPLGVGSVYAFEEGARYMIDNWEHMTPGERQKQLGMLGLNAAGFASPVFARGYARVHNALKPQTVAAAQPETVKAGSTAATKSDVTDGAEVISLASRRPAQAADDPQAPTAAQDALQPFRESPAARGEDAMQAPAEIVPLHPDGPPPVVVAESPDAALAPVIPLVLRRPAGDGPDPGPGAVPASARRPQEQQLPLAAGGEEQAANAPYTRSPHRLATVRELSPQASANAGGQGTHGQGGSGQPGGAVPPTGAHASGVPQGSSSPSSSAGSGSGSGSGSGGPKGPSAPAASTPSGGGFRGWVAHITGPTKALAAFAFTQGTAITAKIFGAGGFFDHVTGGPWATWINQTRGLGTRGAYYTGKRGLENALEFARKGDAASAVQQVERVAKRAPLRGLSPAEIASKKQKAVDQLGEFGEAVARYRKGLDDAAVPKDVAEAYPVRLASEAEIKAGADQQLPEMAPGTLLDALGKRALLGRALHDPNASPAALARAVDAYNAGDAQTVAAFNRLRPETRDRVLAAREAELGYGRAREMVNEKGNLIDMKDVQGALGSTMHMGSRVGVTFKYLALGFATNSGLGASYNFVKQAFTPGSWTSMKGGLRTAGMSGEVVGNVPNIGIQWSYLRALNTRTKFSDAGPDSQVPIAEVKAYLDKRLKRMEYLRDTWWTNREKWMTQGARDKAEASIQADKKALQDANDRGDPPPAEDRTWGKHVLLRKAQANERVEAIEKAIAEAERTGDDSPLRAMAKTESEKAAKSMNTAGDFMALPSMYRYTFMGVLLASTGHPVLAGITMFHGIVSNGGWLRAQQGKGTIYGVRMAPRGLYEGNGLFGVGKRIGRGYNQALDQVPDSVGETLAGLAKKTPVVKRFAKSDNLVDSLKLDGTTEGAANRRRVRLLLTGATAPTVNLINALFAEDDGKKKAPPSTPPTSGPGSSPTSPPTASPTTPPSTTPSTTPTTPPPTTPTTTPTTPPTTPPKTPPDDPDDPGTEPTPTQPPVKPVHVVVDGDRRESATLWGISEHNLQTLLTPTALAEAREEGGENHVVSEALSQLFNLNPRFDKRLMDGVVTHVEGDPDTLIDGWQIRVG</sequence>
<feature type="compositionally biased region" description="Basic and acidic residues" evidence="2">
    <location>
        <begin position="23"/>
        <end position="62"/>
    </location>
</feature>
<keyword evidence="1" id="KW-0175">Coiled coil</keyword>
<feature type="compositionally biased region" description="Pro residues" evidence="2">
    <location>
        <begin position="2382"/>
        <end position="2403"/>
    </location>
</feature>
<feature type="compositionally biased region" description="Low complexity" evidence="2">
    <location>
        <begin position="1710"/>
        <end position="1719"/>
    </location>
</feature>
<feature type="region of interest" description="Disordered" evidence="2">
    <location>
        <begin position="2103"/>
        <end position="2133"/>
    </location>
</feature>
<evidence type="ECO:0000313" key="4">
    <source>
        <dbReference type="EMBL" id="MDR6537785.1"/>
    </source>
</evidence>
<feature type="region of interest" description="Disordered" evidence="2">
    <location>
        <begin position="423"/>
        <end position="447"/>
    </location>
</feature>
<feature type="compositionally biased region" description="Pro residues" evidence="2">
    <location>
        <begin position="2362"/>
        <end position="2375"/>
    </location>
</feature>
<feature type="compositionally biased region" description="Basic and acidic residues" evidence="2">
    <location>
        <begin position="629"/>
        <end position="655"/>
    </location>
</feature>
<protein>
    <recommendedName>
        <fullName evidence="3">DUF4781 domain-containing protein</fullName>
    </recommendedName>
</protein>
<feature type="region of interest" description="Disordered" evidence="2">
    <location>
        <begin position="1"/>
        <end position="62"/>
    </location>
</feature>
<feature type="compositionally biased region" description="Basic and acidic residues" evidence="2">
    <location>
        <begin position="82"/>
        <end position="95"/>
    </location>
</feature>
<gene>
    <name evidence="4" type="ORF">J2739_003566</name>
</gene>
<feature type="compositionally biased region" description="Polar residues" evidence="2">
    <location>
        <begin position="899"/>
        <end position="910"/>
    </location>
</feature>
<dbReference type="InterPro" id="IPR031962">
    <property type="entry name" value="DUF4781"/>
</dbReference>
<evidence type="ECO:0000256" key="1">
    <source>
        <dbReference type="SAM" id="Coils"/>
    </source>
</evidence>
<feature type="region of interest" description="Disordered" evidence="2">
    <location>
        <begin position="82"/>
        <end position="112"/>
    </location>
</feature>
<keyword evidence="5" id="KW-1185">Reference proteome</keyword>
<feature type="region of interest" description="Disordered" evidence="2">
    <location>
        <begin position="1594"/>
        <end position="1617"/>
    </location>
</feature>
<feature type="compositionally biased region" description="Polar residues" evidence="2">
    <location>
        <begin position="423"/>
        <end position="435"/>
    </location>
</feature>
<feature type="compositionally biased region" description="Polar residues" evidence="2">
    <location>
        <begin position="1"/>
        <end position="12"/>
    </location>
</feature>
<reference evidence="4 5" key="1">
    <citation type="submission" date="2023-07" db="EMBL/GenBank/DDBJ databases">
        <title>Sorghum-associated microbial communities from plants grown in Nebraska, USA.</title>
        <authorList>
            <person name="Schachtman D."/>
        </authorList>
    </citation>
    <scope>NUCLEOTIDE SEQUENCE [LARGE SCALE GENOMIC DNA]</scope>
    <source>
        <strain evidence="4 5">DS1781</strain>
    </source>
</reference>
<feature type="domain" description="DUF4781" evidence="3">
    <location>
        <begin position="1219"/>
        <end position="1389"/>
    </location>
</feature>
<dbReference type="Proteomes" id="UP001184230">
    <property type="component" value="Unassembled WGS sequence"/>
</dbReference>
<feature type="compositionally biased region" description="Low complexity" evidence="2">
    <location>
        <begin position="13"/>
        <end position="22"/>
    </location>
</feature>
<accession>A0ABU1NH59</accession>
<feature type="coiled-coil region" evidence="1">
    <location>
        <begin position="687"/>
        <end position="714"/>
    </location>
</feature>
<feature type="compositionally biased region" description="Basic and acidic residues" evidence="2">
    <location>
        <begin position="436"/>
        <end position="447"/>
    </location>
</feature>
<feature type="compositionally biased region" description="Basic and acidic residues" evidence="2">
    <location>
        <begin position="663"/>
        <end position="673"/>
    </location>
</feature>
<dbReference type="EMBL" id="JAVDRF010000007">
    <property type="protein sequence ID" value="MDR6537785.1"/>
    <property type="molecule type" value="Genomic_DNA"/>
</dbReference>
<feature type="region of interest" description="Disordered" evidence="2">
    <location>
        <begin position="887"/>
        <end position="911"/>
    </location>
</feature>
<feature type="coiled-coil region" evidence="1">
    <location>
        <begin position="290"/>
        <end position="317"/>
    </location>
</feature>